<dbReference type="PANTHER" id="PTHR48041:SF139">
    <property type="entry name" value="PROTEIN SCARLET"/>
    <property type="match status" value="1"/>
</dbReference>
<feature type="transmembrane region" description="Helical" evidence="8">
    <location>
        <begin position="580"/>
        <end position="602"/>
    </location>
</feature>
<dbReference type="InterPro" id="IPR003593">
    <property type="entry name" value="AAA+_ATPase"/>
</dbReference>
<dbReference type="Pfam" id="PF19055">
    <property type="entry name" value="ABC2_membrane_7"/>
    <property type="match status" value="1"/>
</dbReference>
<evidence type="ECO:0000259" key="9">
    <source>
        <dbReference type="PROSITE" id="PS50893"/>
    </source>
</evidence>
<dbReference type="InterPro" id="IPR050352">
    <property type="entry name" value="ABCG_transporters"/>
</dbReference>
<dbReference type="SMART" id="SM00382">
    <property type="entry name" value="AAA"/>
    <property type="match status" value="1"/>
</dbReference>
<feature type="transmembrane region" description="Helical" evidence="8">
    <location>
        <begin position="506"/>
        <end position="524"/>
    </location>
</feature>
<dbReference type="EMBL" id="KQ965733">
    <property type="protein sequence ID" value="KXS21111.1"/>
    <property type="molecule type" value="Genomic_DNA"/>
</dbReference>
<dbReference type="InterPro" id="IPR043926">
    <property type="entry name" value="ABCG_dom"/>
</dbReference>
<evidence type="ECO:0000256" key="8">
    <source>
        <dbReference type="SAM" id="Phobius"/>
    </source>
</evidence>
<feature type="transmembrane region" description="Helical" evidence="8">
    <location>
        <begin position="366"/>
        <end position="387"/>
    </location>
</feature>
<gene>
    <name evidence="10" type="ORF">M427DRAFT_130685</name>
</gene>
<evidence type="ECO:0000256" key="6">
    <source>
        <dbReference type="ARBA" id="ARBA00022989"/>
    </source>
</evidence>
<keyword evidence="5" id="KW-0067">ATP-binding</keyword>
<evidence type="ECO:0000256" key="5">
    <source>
        <dbReference type="ARBA" id="ARBA00022840"/>
    </source>
</evidence>
<evidence type="ECO:0000313" key="10">
    <source>
        <dbReference type="EMBL" id="KXS21111.1"/>
    </source>
</evidence>
<dbReference type="AlphaFoldDB" id="A0A139AWI5"/>
<sequence length="613" mass="68415">MSSESTVIDLTPLKEDNDETVEKKRSTLRWTDLTYTVTDKTGLEKSILHSVSGVARSGEMIALMGGSGSGKTTLLNILSGRFAEGALDGEILFNSKKRDHKQWPWLYGFVEQLDCFFGDLTVAETLEYSASFKIKDASPAERRKRVDDVMQQLGLTVCKDVIIGNPERFTKGISTGQKKRLAIAVSMLNNPEILFLDEPTSGLDSFTAMNTVQYLRDITSREGKICIMSIHQPRENILELFDKIIILSQGHVVFAGTVGAAQDHFAKLGFPTPDKVNPSDYWLDICTPDPRTPELEKESAERIEKFAAAWHDSDGKKGLSRMATRASMIKNVTDDLETSLALNAFAEYLVLLRLSWLLLIRDKLLIGVRVNGAVSTILVFSVIFWRLETEKLNGITNFFGFMFFYLCGLSFISATVPIPVFLENRLTIKRERAAFMYRASTMFFARFTVWGIFLGLFSVIDGLVYWGTVGVQNPGHFILAGMQFAMYFVICALAMGALIPHMGAAVIVMAVTMILPASMFSGAFDSVNKLIPWTKLLDPEQYTMCMIGQGWFGPDFPLAVELVPGVNARTNPDACYIKSYWGNFGMGFVFWIFALAFGVWALHIGTRTKHRLS</sequence>
<evidence type="ECO:0000256" key="7">
    <source>
        <dbReference type="ARBA" id="ARBA00023136"/>
    </source>
</evidence>
<reference evidence="10 11" key="1">
    <citation type="journal article" date="2015" name="Genome Biol. Evol.">
        <title>Phylogenomic analyses indicate that early fungi evolved digesting cell walls of algal ancestors of land plants.</title>
        <authorList>
            <person name="Chang Y."/>
            <person name="Wang S."/>
            <person name="Sekimoto S."/>
            <person name="Aerts A.L."/>
            <person name="Choi C."/>
            <person name="Clum A."/>
            <person name="LaButti K.M."/>
            <person name="Lindquist E.A."/>
            <person name="Yee Ngan C."/>
            <person name="Ohm R.A."/>
            <person name="Salamov A.A."/>
            <person name="Grigoriev I.V."/>
            <person name="Spatafora J.W."/>
            <person name="Berbee M.L."/>
        </authorList>
    </citation>
    <scope>NUCLEOTIDE SEQUENCE [LARGE SCALE GENOMIC DNA]</scope>
    <source>
        <strain evidence="10 11">JEL478</strain>
    </source>
</reference>
<organism evidence="10 11">
    <name type="scientific">Gonapodya prolifera (strain JEL478)</name>
    <name type="common">Monoblepharis prolifera</name>
    <dbReference type="NCBI Taxonomy" id="1344416"/>
    <lineage>
        <taxon>Eukaryota</taxon>
        <taxon>Fungi</taxon>
        <taxon>Fungi incertae sedis</taxon>
        <taxon>Chytridiomycota</taxon>
        <taxon>Chytridiomycota incertae sedis</taxon>
        <taxon>Monoblepharidomycetes</taxon>
        <taxon>Monoblepharidales</taxon>
        <taxon>Gonapodyaceae</taxon>
        <taxon>Gonapodya</taxon>
    </lineage>
</organism>
<feature type="transmembrane region" description="Helical" evidence="8">
    <location>
        <begin position="477"/>
        <end position="499"/>
    </location>
</feature>
<dbReference type="GO" id="GO:0005524">
    <property type="term" value="F:ATP binding"/>
    <property type="evidence" value="ECO:0007669"/>
    <property type="project" value="UniProtKB-KW"/>
</dbReference>
<evidence type="ECO:0000256" key="4">
    <source>
        <dbReference type="ARBA" id="ARBA00022741"/>
    </source>
</evidence>
<dbReference type="PANTHER" id="PTHR48041">
    <property type="entry name" value="ABC TRANSPORTER G FAMILY MEMBER 28"/>
    <property type="match status" value="1"/>
</dbReference>
<evidence type="ECO:0000256" key="1">
    <source>
        <dbReference type="ARBA" id="ARBA00004141"/>
    </source>
</evidence>
<keyword evidence="7 8" id="KW-0472">Membrane</keyword>
<dbReference type="InterPro" id="IPR027417">
    <property type="entry name" value="P-loop_NTPase"/>
</dbReference>
<dbReference type="Pfam" id="PF00005">
    <property type="entry name" value="ABC_tran"/>
    <property type="match status" value="1"/>
</dbReference>
<accession>A0A139AWI5</accession>
<dbReference type="GO" id="GO:0140359">
    <property type="term" value="F:ABC-type transporter activity"/>
    <property type="evidence" value="ECO:0007669"/>
    <property type="project" value="InterPro"/>
</dbReference>
<evidence type="ECO:0000256" key="2">
    <source>
        <dbReference type="ARBA" id="ARBA00022448"/>
    </source>
</evidence>
<comment type="subcellular location">
    <subcellularLocation>
        <location evidence="1">Membrane</location>
        <topology evidence="1">Multi-pass membrane protein</topology>
    </subcellularLocation>
</comment>
<dbReference type="Pfam" id="PF01061">
    <property type="entry name" value="ABC2_membrane"/>
    <property type="match status" value="1"/>
</dbReference>
<dbReference type="InterPro" id="IPR003439">
    <property type="entry name" value="ABC_transporter-like_ATP-bd"/>
</dbReference>
<dbReference type="GO" id="GO:0016020">
    <property type="term" value="C:membrane"/>
    <property type="evidence" value="ECO:0007669"/>
    <property type="project" value="UniProtKB-SubCell"/>
</dbReference>
<keyword evidence="11" id="KW-1185">Reference proteome</keyword>
<proteinExistence type="predicted"/>
<keyword evidence="6 8" id="KW-1133">Transmembrane helix</keyword>
<dbReference type="OrthoDB" id="66620at2759"/>
<keyword evidence="3 8" id="KW-0812">Transmembrane</keyword>
<evidence type="ECO:0000313" key="11">
    <source>
        <dbReference type="Proteomes" id="UP000070544"/>
    </source>
</evidence>
<feature type="transmembrane region" description="Helical" evidence="8">
    <location>
        <begin position="340"/>
        <end position="359"/>
    </location>
</feature>
<dbReference type="SUPFAM" id="SSF52540">
    <property type="entry name" value="P-loop containing nucleoside triphosphate hydrolases"/>
    <property type="match status" value="1"/>
</dbReference>
<feature type="domain" description="ABC transporter" evidence="9">
    <location>
        <begin position="28"/>
        <end position="274"/>
    </location>
</feature>
<feature type="transmembrane region" description="Helical" evidence="8">
    <location>
        <begin position="399"/>
        <end position="422"/>
    </location>
</feature>
<dbReference type="Gene3D" id="3.40.50.300">
    <property type="entry name" value="P-loop containing nucleotide triphosphate hydrolases"/>
    <property type="match status" value="1"/>
</dbReference>
<keyword evidence="10" id="KW-0378">Hydrolase</keyword>
<dbReference type="STRING" id="1344416.A0A139AWI5"/>
<protein>
    <submittedName>
        <fullName evidence="10">p-loop containing nucleoside triphosphate hydrolase protein</fullName>
    </submittedName>
</protein>
<dbReference type="InterPro" id="IPR013525">
    <property type="entry name" value="ABC2_TM"/>
</dbReference>
<dbReference type="Proteomes" id="UP000070544">
    <property type="component" value="Unassembled WGS sequence"/>
</dbReference>
<dbReference type="PROSITE" id="PS50893">
    <property type="entry name" value="ABC_TRANSPORTER_2"/>
    <property type="match status" value="1"/>
</dbReference>
<keyword evidence="2" id="KW-0813">Transport</keyword>
<keyword evidence="4" id="KW-0547">Nucleotide-binding</keyword>
<dbReference type="GO" id="GO:0016887">
    <property type="term" value="F:ATP hydrolysis activity"/>
    <property type="evidence" value="ECO:0007669"/>
    <property type="project" value="InterPro"/>
</dbReference>
<name>A0A139AWI5_GONPJ</name>
<feature type="transmembrane region" description="Helical" evidence="8">
    <location>
        <begin position="443"/>
        <end position="465"/>
    </location>
</feature>
<evidence type="ECO:0000256" key="3">
    <source>
        <dbReference type="ARBA" id="ARBA00022692"/>
    </source>
</evidence>